<sequence length="161" mass="17629">MDTLYWILIILMFVIAFIGLIYPIIPSVLFIAAGFILYGVFYGFESFGYVFWIIQGIFIITLFVTDYFTNLIGVKKYGGSKAAIWGSTIGLLIGPFVIPIAGIIVGPFVGAVAGELIVHKKDLNTSIKIGIGSLIGFISGVFAKAVIQLIMIGYFFYAIYN</sequence>
<evidence type="ECO:0000313" key="2">
    <source>
        <dbReference type="EMBL" id="MBD1378902.1"/>
    </source>
</evidence>
<feature type="transmembrane region" description="Helical" evidence="1">
    <location>
        <begin position="6"/>
        <end position="37"/>
    </location>
</feature>
<keyword evidence="1" id="KW-1133">Transmembrane helix</keyword>
<feature type="transmembrane region" description="Helical" evidence="1">
    <location>
        <begin position="49"/>
        <end position="69"/>
    </location>
</feature>
<organism evidence="2 3">
    <name type="scientific">Metabacillus arenae</name>
    <dbReference type="NCBI Taxonomy" id="2771434"/>
    <lineage>
        <taxon>Bacteria</taxon>
        <taxon>Bacillati</taxon>
        <taxon>Bacillota</taxon>
        <taxon>Bacilli</taxon>
        <taxon>Bacillales</taxon>
        <taxon>Bacillaceae</taxon>
        <taxon>Metabacillus</taxon>
    </lineage>
</organism>
<dbReference type="EMBL" id="JACXAI010000001">
    <property type="protein sequence ID" value="MBD1378902.1"/>
    <property type="molecule type" value="Genomic_DNA"/>
</dbReference>
<gene>
    <name evidence="2" type="ORF">IC621_01550</name>
</gene>
<evidence type="ECO:0000256" key="1">
    <source>
        <dbReference type="SAM" id="Phobius"/>
    </source>
</evidence>
<name>A0A926RW80_9BACI</name>
<dbReference type="InterPro" id="IPR007403">
    <property type="entry name" value="DUF456"/>
</dbReference>
<keyword evidence="1" id="KW-0472">Membrane</keyword>
<feature type="transmembrane region" description="Helical" evidence="1">
    <location>
        <begin position="89"/>
        <end position="113"/>
    </location>
</feature>
<feature type="transmembrane region" description="Helical" evidence="1">
    <location>
        <begin position="134"/>
        <end position="160"/>
    </location>
</feature>
<evidence type="ECO:0000313" key="3">
    <source>
        <dbReference type="Proteomes" id="UP000626844"/>
    </source>
</evidence>
<dbReference type="PANTHER" id="PTHR39165:SF1">
    <property type="entry name" value="DUF456 DOMAIN-CONTAINING PROTEIN"/>
    <property type="match status" value="1"/>
</dbReference>
<keyword evidence="3" id="KW-1185">Reference proteome</keyword>
<proteinExistence type="predicted"/>
<keyword evidence="1" id="KW-0812">Transmembrane</keyword>
<reference evidence="2" key="1">
    <citation type="submission" date="2020-09" db="EMBL/GenBank/DDBJ databases">
        <title>A novel bacterium of genus Bacillus, isolated from South China Sea.</title>
        <authorList>
            <person name="Huang H."/>
            <person name="Mo K."/>
            <person name="Hu Y."/>
        </authorList>
    </citation>
    <scope>NUCLEOTIDE SEQUENCE</scope>
    <source>
        <strain evidence="2">IB182487</strain>
    </source>
</reference>
<protein>
    <submittedName>
        <fullName evidence="2">DUF456 domain-containing protein</fullName>
    </submittedName>
</protein>
<dbReference type="Proteomes" id="UP000626844">
    <property type="component" value="Unassembled WGS sequence"/>
</dbReference>
<dbReference type="RefSeq" id="WP_191155014.1">
    <property type="nucleotide sequence ID" value="NZ_JACXAI010000001.1"/>
</dbReference>
<dbReference type="PANTHER" id="PTHR39165">
    <property type="entry name" value="IG HYPOTHETICAL 17883"/>
    <property type="match status" value="1"/>
</dbReference>
<comment type="caution">
    <text evidence="2">The sequence shown here is derived from an EMBL/GenBank/DDBJ whole genome shotgun (WGS) entry which is preliminary data.</text>
</comment>
<accession>A0A926RW80</accession>
<dbReference type="AlphaFoldDB" id="A0A926RW80"/>
<dbReference type="Pfam" id="PF04306">
    <property type="entry name" value="DUF456"/>
    <property type="match status" value="1"/>
</dbReference>